<protein>
    <submittedName>
        <fullName evidence="2">Uncharacterized protein</fullName>
    </submittedName>
</protein>
<dbReference type="RefSeq" id="WP_151022382.1">
    <property type="nucleotide sequence ID" value="NZ_BAAAEB010000068.1"/>
</dbReference>
<evidence type="ECO:0000313" key="3">
    <source>
        <dbReference type="Proteomes" id="UP000542973"/>
    </source>
</evidence>
<feature type="region of interest" description="Disordered" evidence="1">
    <location>
        <begin position="1"/>
        <end position="22"/>
    </location>
</feature>
<dbReference type="Proteomes" id="UP000542973">
    <property type="component" value="Unassembled WGS sequence"/>
</dbReference>
<reference evidence="2 3" key="1">
    <citation type="submission" date="2020-05" db="EMBL/GenBank/DDBJ databases">
        <title>MicrobeNet Type strains.</title>
        <authorList>
            <person name="Nicholson A.C."/>
        </authorList>
    </citation>
    <scope>NUCLEOTIDE SEQUENCE [LARGE SCALE GENOMIC DNA]</scope>
    <source>
        <strain evidence="2 3">ATCC 700815</strain>
    </source>
</reference>
<proteinExistence type="predicted"/>
<dbReference type="EMBL" id="JABEMD010000023">
    <property type="protein sequence ID" value="NNH12073.1"/>
    <property type="molecule type" value="Genomic_DNA"/>
</dbReference>
<evidence type="ECO:0000313" key="2">
    <source>
        <dbReference type="EMBL" id="NNH12073.1"/>
    </source>
</evidence>
<name>A0A849BE46_9BURK</name>
<comment type="caution">
    <text evidence="2">The sequence shown here is derived from an EMBL/GenBank/DDBJ whole genome shotgun (WGS) entry which is preliminary data.</text>
</comment>
<dbReference type="AlphaFoldDB" id="A0A849BE46"/>
<evidence type="ECO:0000256" key="1">
    <source>
        <dbReference type="SAM" id="MobiDB-lite"/>
    </source>
</evidence>
<accession>A0A849BE46</accession>
<sequence length="94" mass="10245">MAHGGKREGAGRPKGTPNKLTKDVREAILQVAEGLGGPEGMLRWAQTNEVNERIFWSQIYPKVLPKEVKAELTGEDGGPISVIQRVVVDPKGQK</sequence>
<gene>
    <name evidence="2" type="ORF">HLB16_14445</name>
</gene>
<organism evidence="2 3">
    <name type="scientific">Cupriavidus gilardii</name>
    <dbReference type="NCBI Taxonomy" id="82541"/>
    <lineage>
        <taxon>Bacteria</taxon>
        <taxon>Pseudomonadati</taxon>
        <taxon>Pseudomonadota</taxon>
        <taxon>Betaproteobacteria</taxon>
        <taxon>Burkholderiales</taxon>
        <taxon>Burkholderiaceae</taxon>
        <taxon>Cupriavidus</taxon>
    </lineage>
</organism>
<feature type="compositionally biased region" description="Basic and acidic residues" evidence="1">
    <location>
        <begin position="1"/>
        <end position="11"/>
    </location>
</feature>